<comment type="caution">
    <text evidence="1">The sequence shown here is derived from an EMBL/GenBank/DDBJ whole genome shotgun (WGS) entry which is preliminary data.</text>
</comment>
<sequence length="107" mass="12174">MWPTIPRNSNPSQSLSSHLQKILFSDKGNRSRVLFPSNLCAKSHHHTQSLIHLLHQIGNFFKDSRKVSSDSPKNTLNISHLFASIKRPPISTGQRHFFSFPLDKTEA</sequence>
<proteinExistence type="predicted"/>
<reference evidence="1" key="1">
    <citation type="submission" date="2021-01" db="EMBL/GenBank/DDBJ databases">
        <authorList>
            <person name="Lovell J.T."/>
            <person name="Bentley N."/>
            <person name="Bhattarai G."/>
            <person name="Jenkins J.W."/>
            <person name="Sreedasyam A."/>
            <person name="Alarcon Y."/>
            <person name="Bock C."/>
            <person name="Boston L."/>
            <person name="Carlson J."/>
            <person name="Cervantes K."/>
            <person name="Clermont K."/>
            <person name="Krom N."/>
            <person name="Kubenka K."/>
            <person name="Mamidi S."/>
            <person name="Mattison C."/>
            <person name="Monteros M."/>
            <person name="Pisani C."/>
            <person name="Plott C."/>
            <person name="Rajasekar S."/>
            <person name="Rhein H.S."/>
            <person name="Rohla C."/>
            <person name="Song M."/>
            <person name="Hilaire R.S."/>
            <person name="Shu S."/>
            <person name="Wells L."/>
            <person name="Wang X."/>
            <person name="Webber J."/>
            <person name="Heerema R.J."/>
            <person name="Klein P."/>
            <person name="Conner P."/>
            <person name="Grauke L."/>
            <person name="Grimwood J."/>
            <person name="Schmutz J."/>
            <person name="Randall J.J."/>
        </authorList>
    </citation>
    <scope>NUCLEOTIDE SEQUENCE</scope>
    <source>
        <tissue evidence="1">Leaf</tissue>
    </source>
</reference>
<gene>
    <name evidence="1" type="ORF">I3842_13G178700</name>
</gene>
<dbReference type="Proteomes" id="UP000811246">
    <property type="component" value="Chromosome 13"/>
</dbReference>
<accession>A0A922DEZ2</accession>
<dbReference type="AlphaFoldDB" id="A0A922DEZ2"/>
<dbReference type="EMBL" id="CM031837">
    <property type="protein sequence ID" value="KAG6683178.1"/>
    <property type="molecule type" value="Genomic_DNA"/>
</dbReference>
<evidence type="ECO:0000313" key="2">
    <source>
        <dbReference type="Proteomes" id="UP000811246"/>
    </source>
</evidence>
<protein>
    <submittedName>
        <fullName evidence="1">Uncharacterized protein</fullName>
    </submittedName>
</protein>
<name>A0A922DEZ2_CARIL</name>
<organism evidence="1 2">
    <name type="scientific">Carya illinoinensis</name>
    <name type="common">Pecan</name>
    <dbReference type="NCBI Taxonomy" id="32201"/>
    <lineage>
        <taxon>Eukaryota</taxon>
        <taxon>Viridiplantae</taxon>
        <taxon>Streptophyta</taxon>
        <taxon>Embryophyta</taxon>
        <taxon>Tracheophyta</taxon>
        <taxon>Spermatophyta</taxon>
        <taxon>Magnoliopsida</taxon>
        <taxon>eudicotyledons</taxon>
        <taxon>Gunneridae</taxon>
        <taxon>Pentapetalae</taxon>
        <taxon>rosids</taxon>
        <taxon>fabids</taxon>
        <taxon>Fagales</taxon>
        <taxon>Juglandaceae</taxon>
        <taxon>Carya</taxon>
    </lineage>
</organism>
<evidence type="ECO:0000313" key="1">
    <source>
        <dbReference type="EMBL" id="KAG6683178.1"/>
    </source>
</evidence>